<reference evidence="1" key="1">
    <citation type="submission" date="2021-02" db="EMBL/GenBank/DDBJ databases">
        <authorList>
            <consortium name="DOE Joint Genome Institute"/>
            <person name="Ahrendt S."/>
            <person name="Looney B.P."/>
            <person name="Miyauchi S."/>
            <person name="Morin E."/>
            <person name="Drula E."/>
            <person name="Courty P.E."/>
            <person name="Chicoki N."/>
            <person name="Fauchery L."/>
            <person name="Kohler A."/>
            <person name="Kuo A."/>
            <person name="Labutti K."/>
            <person name="Pangilinan J."/>
            <person name="Lipzen A."/>
            <person name="Riley R."/>
            <person name="Andreopoulos W."/>
            <person name="He G."/>
            <person name="Johnson J."/>
            <person name="Barry K.W."/>
            <person name="Grigoriev I.V."/>
            <person name="Nagy L."/>
            <person name="Hibbett D."/>
            <person name="Henrissat B."/>
            <person name="Matheny P.B."/>
            <person name="Labbe J."/>
            <person name="Martin F."/>
        </authorList>
    </citation>
    <scope>NUCLEOTIDE SEQUENCE</scope>
    <source>
        <strain evidence="1">EC-137</strain>
    </source>
</reference>
<evidence type="ECO:0000313" key="1">
    <source>
        <dbReference type="EMBL" id="KAI0026446.1"/>
    </source>
</evidence>
<accession>A0ACB8Q3Y3</accession>
<comment type="caution">
    <text evidence="1">The sequence shown here is derived from an EMBL/GenBank/DDBJ whole genome shotgun (WGS) entry which is preliminary data.</text>
</comment>
<organism evidence="1 2">
    <name type="scientific">Vararia minispora EC-137</name>
    <dbReference type="NCBI Taxonomy" id="1314806"/>
    <lineage>
        <taxon>Eukaryota</taxon>
        <taxon>Fungi</taxon>
        <taxon>Dikarya</taxon>
        <taxon>Basidiomycota</taxon>
        <taxon>Agaricomycotina</taxon>
        <taxon>Agaricomycetes</taxon>
        <taxon>Russulales</taxon>
        <taxon>Lachnocladiaceae</taxon>
        <taxon>Vararia</taxon>
    </lineage>
</organism>
<evidence type="ECO:0000313" key="2">
    <source>
        <dbReference type="Proteomes" id="UP000814128"/>
    </source>
</evidence>
<protein>
    <submittedName>
        <fullName evidence="1">Uncharacterized protein</fullName>
    </submittedName>
</protein>
<gene>
    <name evidence="1" type="ORF">K488DRAFT_92563</name>
</gene>
<reference evidence="1" key="2">
    <citation type="journal article" date="2022" name="New Phytol.">
        <title>Evolutionary transition to the ectomycorrhizal habit in the genomes of a hyperdiverse lineage of mushroom-forming fungi.</title>
        <authorList>
            <person name="Looney B."/>
            <person name="Miyauchi S."/>
            <person name="Morin E."/>
            <person name="Drula E."/>
            <person name="Courty P.E."/>
            <person name="Kohler A."/>
            <person name="Kuo A."/>
            <person name="LaButti K."/>
            <person name="Pangilinan J."/>
            <person name="Lipzen A."/>
            <person name="Riley R."/>
            <person name="Andreopoulos W."/>
            <person name="He G."/>
            <person name="Johnson J."/>
            <person name="Nolan M."/>
            <person name="Tritt A."/>
            <person name="Barry K.W."/>
            <person name="Grigoriev I.V."/>
            <person name="Nagy L.G."/>
            <person name="Hibbett D."/>
            <person name="Henrissat B."/>
            <person name="Matheny P.B."/>
            <person name="Labbe J."/>
            <person name="Martin F.M."/>
        </authorList>
    </citation>
    <scope>NUCLEOTIDE SEQUENCE</scope>
    <source>
        <strain evidence="1">EC-137</strain>
    </source>
</reference>
<dbReference type="Proteomes" id="UP000814128">
    <property type="component" value="Unassembled WGS sequence"/>
</dbReference>
<dbReference type="EMBL" id="MU274554">
    <property type="protein sequence ID" value="KAI0026446.1"/>
    <property type="molecule type" value="Genomic_DNA"/>
</dbReference>
<keyword evidence="2" id="KW-1185">Reference proteome</keyword>
<proteinExistence type="predicted"/>
<name>A0ACB8Q3Y3_9AGAM</name>
<sequence length="170" mass="18224">MPCRLSAFYFRLGNGYKGSVRALPREARYAPFVLLGPSAVLHGQLLTSPPHSPPHSPPSPAAAASTSLSKAVPIVGTLPSLLHVFVFVFVHTSDLGNSDKWLADPDTFSDRDPGICNVHAQSRLTPGFLITVRAHTHGCLPVFPLSLHLWGSPLRASFVAGKSEPICRPT</sequence>